<dbReference type="SUPFAM" id="SSF53850">
    <property type="entry name" value="Periplasmic binding protein-like II"/>
    <property type="match status" value="1"/>
</dbReference>
<feature type="signal peptide" evidence="2">
    <location>
        <begin position="1"/>
        <end position="22"/>
    </location>
</feature>
<proteinExistence type="inferred from homology"/>
<evidence type="ECO:0000256" key="1">
    <source>
        <dbReference type="ARBA" id="ARBA00006987"/>
    </source>
</evidence>
<dbReference type="Proteomes" id="UP001524642">
    <property type="component" value="Unassembled WGS sequence"/>
</dbReference>
<dbReference type="EMBL" id="JANJOU010000002">
    <property type="protein sequence ID" value="MCR0981406.1"/>
    <property type="molecule type" value="Genomic_DNA"/>
</dbReference>
<dbReference type="PANTHER" id="PTHR42928:SF5">
    <property type="entry name" value="BLR1237 PROTEIN"/>
    <property type="match status" value="1"/>
</dbReference>
<name>A0ABT1X0T8_9PROT</name>
<keyword evidence="4" id="KW-1185">Reference proteome</keyword>
<comment type="caution">
    <text evidence="3">The sequence shown here is derived from an EMBL/GenBank/DDBJ whole genome shotgun (WGS) entry which is preliminary data.</text>
</comment>
<dbReference type="RefSeq" id="WP_257715074.1">
    <property type="nucleotide sequence ID" value="NZ_JANJOU010000002.1"/>
</dbReference>
<sequence>MHRRTLLKAALSAPAIATPVLAQSPGWVADRPISLVVPFLAGGSADIAARVLAERMGPRLGPGARVIVENRAGAGGAVGGEWVRQRPADGFTLLLATASSHGTNPAALPSQTPYDPVADFTPIAAVGGGPLVVVVPGASPWRNIQAMVEAVRAKPGEYSWATSGVGGVGHLTGEFLKISAGGLKAEHVPYRGGSAVMEALAKGEVAYSLEVLASSAPHLRDGYSRGLAVTSKARHPLFPDIPTLDETVAPGFEVTTWNVLLAPRGLPAPALAALNAAVNGALAEPSVQERLVAAGVDPSRPTTPEQTREFLVSELAKFRGIVQQAGLRLAG</sequence>
<comment type="similarity">
    <text evidence="1">Belongs to the UPF0065 (bug) family.</text>
</comment>
<protein>
    <submittedName>
        <fullName evidence="3">Tripartite tricarboxylate transporter substrate-binding protein</fullName>
    </submittedName>
</protein>
<dbReference type="InterPro" id="IPR005064">
    <property type="entry name" value="BUG"/>
</dbReference>
<dbReference type="Pfam" id="PF03401">
    <property type="entry name" value="TctC"/>
    <property type="match status" value="1"/>
</dbReference>
<keyword evidence="2" id="KW-0732">Signal</keyword>
<evidence type="ECO:0000313" key="3">
    <source>
        <dbReference type="EMBL" id="MCR0981406.1"/>
    </source>
</evidence>
<evidence type="ECO:0000313" key="4">
    <source>
        <dbReference type="Proteomes" id="UP001524642"/>
    </source>
</evidence>
<evidence type="ECO:0000256" key="2">
    <source>
        <dbReference type="SAM" id="SignalP"/>
    </source>
</evidence>
<gene>
    <name evidence="3" type="ORF">NRP21_05010</name>
</gene>
<feature type="chain" id="PRO_5046939786" evidence="2">
    <location>
        <begin position="23"/>
        <end position="331"/>
    </location>
</feature>
<organism evidence="3 4">
    <name type="scientific">Roseomonas populi</name>
    <dbReference type="NCBI Taxonomy" id="3121582"/>
    <lineage>
        <taxon>Bacteria</taxon>
        <taxon>Pseudomonadati</taxon>
        <taxon>Pseudomonadota</taxon>
        <taxon>Alphaproteobacteria</taxon>
        <taxon>Acetobacterales</taxon>
        <taxon>Roseomonadaceae</taxon>
        <taxon>Roseomonas</taxon>
    </lineage>
</organism>
<accession>A0ABT1X0T8</accession>
<reference evidence="3 4" key="1">
    <citation type="submission" date="2022-06" db="EMBL/GenBank/DDBJ databases">
        <title>Roseomonas CN29.</title>
        <authorList>
            <person name="Cheng Y."/>
            <person name="He X."/>
        </authorList>
    </citation>
    <scope>NUCLEOTIDE SEQUENCE [LARGE SCALE GENOMIC DNA]</scope>
    <source>
        <strain evidence="3 4">CN29</strain>
    </source>
</reference>
<dbReference type="InterPro" id="IPR042100">
    <property type="entry name" value="Bug_dom1"/>
</dbReference>
<dbReference type="PANTHER" id="PTHR42928">
    <property type="entry name" value="TRICARBOXYLATE-BINDING PROTEIN"/>
    <property type="match status" value="1"/>
</dbReference>
<dbReference type="Gene3D" id="3.40.190.150">
    <property type="entry name" value="Bordetella uptake gene, domain 1"/>
    <property type="match status" value="1"/>
</dbReference>
<dbReference type="PIRSF" id="PIRSF017082">
    <property type="entry name" value="YflP"/>
    <property type="match status" value="1"/>
</dbReference>
<dbReference type="Gene3D" id="3.40.190.10">
    <property type="entry name" value="Periplasmic binding protein-like II"/>
    <property type="match status" value="1"/>
</dbReference>